<accession>A0A916RE41</accession>
<name>A0A916RE41_9HYPH</name>
<evidence type="ECO:0000313" key="1">
    <source>
        <dbReference type="EMBL" id="GGA48699.1"/>
    </source>
</evidence>
<comment type="caution">
    <text evidence="1">The sequence shown here is derived from an EMBL/GenBank/DDBJ whole genome shotgun (WGS) entry which is preliminary data.</text>
</comment>
<dbReference type="AlphaFoldDB" id="A0A916RE41"/>
<sequence>MAKLAECKGDEASRVKVRCREMDSHTNRYSNFCAFGAPLPRLKELGAGFRANEPIALESLRFTSLFP</sequence>
<dbReference type="EMBL" id="BMKB01000003">
    <property type="protein sequence ID" value="GGA48699.1"/>
    <property type="molecule type" value="Genomic_DNA"/>
</dbReference>
<keyword evidence="2" id="KW-1185">Reference proteome</keyword>
<proteinExistence type="predicted"/>
<evidence type="ECO:0000313" key="2">
    <source>
        <dbReference type="Proteomes" id="UP000596977"/>
    </source>
</evidence>
<gene>
    <name evidence="1" type="ORF">GCM10011499_18140</name>
</gene>
<protein>
    <submittedName>
        <fullName evidence="1">Uncharacterized protein</fullName>
    </submittedName>
</protein>
<dbReference type="Proteomes" id="UP000596977">
    <property type="component" value="Unassembled WGS sequence"/>
</dbReference>
<reference evidence="1 2" key="1">
    <citation type="journal article" date="2014" name="Int. J. Syst. Evol. Microbiol.">
        <title>Complete genome sequence of Corynebacterium casei LMG S-19264T (=DSM 44701T), isolated from a smear-ripened cheese.</title>
        <authorList>
            <consortium name="US DOE Joint Genome Institute (JGI-PGF)"/>
            <person name="Walter F."/>
            <person name="Albersmeier A."/>
            <person name="Kalinowski J."/>
            <person name="Ruckert C."/>
        </authorList>
    </citation>
    <scope>NUCLEOTIDE SEQUENCE [LARGE SCALE GENOMIC DNA]</scope>
    <source>
        <strain evidence="1 2">CGMCC 1.15896</strain>
    </source>
</reference>
<organism evidence="1 2">
    <name type="scientific">Pelagibacterium lentulum</name>
    <dbReference type="NCBI Taxonomy" id="2029865"/>
    <lineage>
        <taxon>Bacteria</taxon>
        <taxon>Pseudomonadati</taxon>
        <taxon>Pseudomonadota</taxon>
        <taxon>Alphaproteobacteria</taxon>
        <taxon>Hyphomicrobiales</taxon>
        <taxon>Devosiaceae</taxon>
        <taxon>Pelagibacterium</taxon>
    </lineage>
</organism>